<dbReference type="Proteomes" id="UP000018296">
    <property type="component" value="Unassembled WGS sequence"/>
</dbReference>
<dbReference type="PANTHER" id="PTHR43540">
    <property type="entry name" value="PEROXYUREIDOACRYLATE/UREIDOACRYLATE AMIDOHYDROLASE-RELATED"/>
    <property type="match status" value="1"/>
</dbReference>
<reference evidence="4 5" key="1">
    <citation type="journal article" date="2013" name="Genome Announc.">
        <title>Genome Sequence of Sporolactobacillus laevolacticus DSM442, an Efficient Polymer-Grade D-Lactate Producer from Agricultural Waste Cottonseed as a Nitrogen Source.</title>
        <authorList>
            <person name="Wang H."/>
            <person name="Wang L."/>
            <person name="Ju J."/>
            <person name="Yu B."/>
            <person name="Ma Y."/>
        </authorList>
    </citation>
    <scope>NUCLEOTIDE SEQUENCE [LARGE SCALE GENOMIC DNA]</scope>
    <source>
        <strain evidence="4 5">DSM 442</strain>
    </source>
</reference>
<gene>
    <name evidence="4" type="ORF">P343_13705</name>
</gene>
<dbReference type="Gene3D" id="3.40.50.850">
    <property type="entry name" value="Isochorismatase-like"/>
    <property type="match status" value="1"/>
</dbReference>
<evidence type="ECO:0000313" key="5">
    <source>
        <dbReference type="Proteomes" id="UP000018296"/>
    </source>
</evidence>
<accession>V6IUZ4</accession>
<evidence type="ECO:0000313" key="4">
    <source>
        <dbReference type="EMBL" id="EST11013.1"/>
    </source>
</evidence>
<keyword evidence="2" id="KW-0378">Hydrolase</keyword>
<dbReference type="InterPro" id="IPR000868">
    <property type="entry name" value="Isochorismatase-like_dom"/>
</dbReference>
<comment type="caution">
    <text evidence="4">The sequence shown here is derived from an EMBL/GenBank/DDBJ whole genome shotgun (WGS) entry which is preliminary data.</text>
</comment>
<dbReference type="PANTHER" id="PTHR43540:SF14">
    <property type="entry name" value="ISOCHORISMATASE"/>
    <property type="match status" value="1"/>
</dbReference>
<feature type="domain" description="Isochorismatase-like" evidence="3">
    <location>
        <begin position="4"/>
        <end position="140"/>
    </location>
</feature>
<organism evidence="4 5">
    <name type="scientific">Sporolactobacillus laevolacticus DSM 442</name>
    <dbReference type="NCBI Taxonomy" id="1395513"/>
    <lineage>
        <taxon>Bacteria</taxon>
        <taxon>Bacillati</taxon>
        <taxon>Bacillota</taxon>
        <taxon>Bacilli</taxon>
        <taxon>Bacillales</taxon>
        <taxon>Sporolactobacillaceae</taxon>
        <taxon>Sporolactobacillus</taxon>
    </lineage>
</organism>
<keyword evidence="5" id="KW-1185">Reference proteome</keyword>
<comment type="similarity">
    <text evidence="1">Belongs to the isochorismatase family.</text>
</comment>
<dbReference type="InterPro" id="IPR050272">
    <property type="entry name" value="Isochorismatase-like_hydrls"/>
</dbReference>
<dbReference type="Pfam" id="PF00857">
    <property type="entry name" value="Isochorismatase"/>
    <property type="match status" value="1"/>
</dbReference>
<dbReference type="PATRIC" id="fig|1395513.3.peg.2777"/>
<dbReference type="InterPro" id="IPR036380">
    <property type="entry name" value="Isochorismatase-like_sf"/>
</dbReference>
<dbReference type="AlphaFoldDB" id="V6IUZ4"/>
<dbReference type="CDD" id="cd01014">
    <property type="entry name" value="nicotinamidase_related"/>
    <property type="match status" value="1"/>
</dbReference>
<protein>
    <submittedName>
        <fullName evidence="4">Amidase</fullName>
    </submittedName>
</protein>
<proteinExistence type="inferred from homology"/>
<evidence type="ECO:0000256" key="2">
    <source>
        <dbReference type="ARBA" id="ARBA00022801"/>
    </source>
</evidence>
<dbReference type="OrthoDB" id="9785724at2"/>
<evidence type="ECO:0000256" key="1">
    <source>
        <dbReference type="ARBA" id="ARBA00006336"/>
    </source>
</evidence>
<name>V6IUZ4_9BACL</name>
<dbReference type="EMBL" id="AWTC01000014">
    <property type="protein sequence ID" value="EST11013.1"/>
    <property type="molecule type" value="Genomic_DNA"/>
</dbReference>
<dbReference type="SUPFAM" id="SSF52499">
    <property type="entry name" value="Isochorismatase-like hydrolases"/>
    <property type="match status" value="1"/>
</dbReference>
<evidence type="ECO:0000259" key="3">
    <source>
        <dbReference type="Pfam" id="PF00857"/>
    </source>
</evidence>
<dbReference type="eggNOG" id="COG1335">
    <property type="taxonomic scope" value="Bacteria"/>
</dbReference>
<dbReference type="RefSeq" id="WP_023510974.1">
    <property type="nucleotide sequence ID" value="NZ_AWTC01000014.1"/>
</dbReference>
<sequence length="164" mass="18956">MENTALIIIDLQIGVQSEATPLYNLANVIDGVNQRIRLFRERNNPVIFVQHNDAELVLNSPSWQLFPELDCKDTDIYINKTHANSFYKTNLKNQLMKLNINKLEICGAQTEYCVDTTIRMAHGLGYQLFMKKGLTTTLNNDLLGAKIIIEHHENIWNNRFLTFF</sequence>
<dbReference type="STRING" id="1395513.P343_13705"/>
<dbReference type="GO" id="GO:0016787">
    <property type="term" value="F:hydrolase activity"/>
    <property type="evidence" value="ECO:0007669"/>
    <property type="project" value="UniProtKB-KW"/>
</dbReference>